<organism evidence="1 2">
    <name type="scientific">Cytobacillus stercorigallinarum</name>
    <dbReference type="NCBI Taxonomy" id="2762240"/>
    <lineage>
        <taxon>Bacteria</taxon>
        <taxon>Bacillati</taxon>
        <taxon>Bacillota</taxon>
        <taxon>Bacilli</taxon>
        <taxon>Bacillales</taxon>
        <taxon>Bacillaceae</taxon>
        <taxon>Cytobacillus</taxon>
    </lineage>
</organism>
<comment type="caution">
    <text evidence="1">The sequence shown here is derived from an EMBL/GenBank/DDBJ whole genome shotgun (WGS) entry which is preliminary data.</text>
</comment>
<protein>
    <recommendedName>
        <fullName evidence="3">Group-specific protein</fullName>
    </recommendedName>
</protein>
<keyword evidence="2" id="KW-1185">Reference proteome</keyword>
<dbReference type="RefSeq" id="WP_191813861.1">
    <property type="nucleotide sequence ID" value="NZ_JACSQT010000004.1"/>
</dbReference>
<gene>
    <name evidence="1" type="ORF">H9655_10950</name>
</gene>
<reference evidence="1 2" key="1">
    <citation type="submission" date="2020-08" db="EMBL/GenBank/DDBJ databases">
        <title>A Genomic Blueprint of the Chicken Gut Microbiome.</title>
        <authorList>
            <person name="Gilroy R."/>
            <person name="Ravi A."/>
            <person name="Getino M."/>
            <person name="Pursley I."/>
            <person name="Horton D.L."/>
            <person name="Alikhan N.-F."/>
            <person name="Baker D."/>
            <person name="Gharbi K."/>
            <person name="Hall N."/>
            <person name="Watson M."/>
            <person name="Adriaenssens E.M."/>
            <person name="Foster-Nyarko E."/>
            <person name="Jarju S."/>
            <person name="Secka A."/>
            <person name="Antonio M."/>
            <person name="Oren A."/>
            <person name="Chaudhuri R."/>
            <person name="La Ragione R.M."/>
            <person name="Hildebrand F."/>
            <person name="Pallen M.J."/>
        </authorList>
    </citation>
    <scope>NUCLEOTIDE SEQUENCE [LARGE SCALE GENOMIC DNA]</scope>
    <source>
        <strain evidence="1 2">Sa5YUA1</strain>
    </source>
</reference>
<dbReference type="EMBL" id="JACSQT010000004">
    <property type="protein sequence ID" value="MBD7937542.1"/>
    <property type="molecule type" value="Genomic_DNA"/>
</dbReference>
<evidence type="ECO:0000313" key="2">
    <source>
        <dbReference type="Proteomes" id="UP000657931"/>
    </source>
</evidence>
<name>A0ABR8QQ34_9BACI</name>
<evidence type="ECO:0008006" key="3">
    <source>
        <dbReference type="Google" id="ProtNLM"/>
    </source>
</evidence>
<proteinExistence type="predicted"/>
<accession>A0ABR8QQ34</accession>
<sequence>MNKEFYIMTEACPALNFFIYIQNIYGNQKKNNKPRFPYMTREYAFRQNFEQCYKEKWGEAVSLVAENRFNGEKLFYDQKNDFFKGLFIDDASFNEVYQSFQVWWGSLTGQLAITRTVDDEISSVYDDLAKFSPKQNLYVEIVYDDCFLSDLRNRPYFSILTIEQCLHGKEKLLARLLTSMR</sequence>
<dbReference type="Proteomes" id="UP000657931">
    <property type="component" value="Unassembled WGS sequence"/>
</dbReference>
<evidence type="ECO:0000313" key="1">
    <source>
        <dbReference type="EMBL" id="MBD7937542.1"/>
    </source>
</evidence>